<sequence>MNPFPIDEDTVPIPPVSSYQRVVAAYDGLARAGRPEPWLTVRSREDTLIEAKAVDERVRTGEEPPLAGVAVAAPDIPLFCQRLVRAGAVVLGTTANEPPGRVPTLETVDAVVAGALPRYCGDLVAFMPTRGLVPLMSAMTVLARDIDVAQRVAAALTGPDASDPEGRDWPASVRLAAGEHPSVAVPGEPDLAKLTAESRASLAATVDTLRATGAVVNPVRLRDMLDVRAGYAATLLGNDALLLPGAGTRPALAEFAARLDAAVVVLPGGPSGLGVLAKAFDDQVAIDIAALLTSANAATPYPAVGVELIAFGAYLRGQPDNGELARFGARFAGLVETAQRYRMIALPGGSPKAGVFAAEDGARLLGERWLISPAALSGFATRLPAPLTLGGVELADGRTVTGILCEPAAAEGTDVTSFGCWRAYLRHLSTQRHVEPPTPD</sequence>
<evidence type="ECO:0000259" key="1">
    <source>
        <dbReference type="Pfam" id="PF21986"/>
    </source>
</evidence>
<dbReference type="EMBL" id="JAAOYM010000001">
    <property type="protein sequence ID" value="NIJ12811.1"/>
    <property type="molecule type" value="Genomic_DNA"/>
</dbReference>
<dbReference type="RefSeq" id="WP_167172100.1">
    <property type="nucleotide sequence ID" value="NZ_JAAOYM010000001.1"/>
</dbReference>
<dbReference type="SUPFAM" id="SSF75304">
    <property type="entry name" value="Amidase signature (AS) enzymes"/>
    <property type="match status" value="1"/>
</dbReference>
<dbReference type="Gene3D" id="3.90.1300.10">
    <property type="entry name" value="Amidase signature (AS) domain"/>
    <property type="match status" value="1"/>
</dbReference>
<dbReference type="AlphaFoldDB" id="A0A7X5URG1"/>
<dbReference type="Proteomes" id="UP000545493">
    <property type="component" value="Unassembled WGS sequence"/>
</dbReference>
<gene>
    <name evidence="2" type="ORF">FHU38_003155</name>
</gene>
<dbReference type="InterPro" id="IPR053844">
    <property type="entry name" value="AH_C"/>
</dbReference>
<name>A0A7X5URG1_9PSEU</name>
<comment type="caution">
    <text evidence="2">The sequence shown here is derived from an EMBL/GenBank/DDBJ whole genome shotgun (WGS) entry which is preliminary data.</text>
</comment>
<organism evidence="2 3">
    <name type="scientific">Saccharomonospora amisosensis</name>
    <dbReference type="NCBI Taxonomy" id="1128677"/>
    <lineage>
        <taxon>Bacteria</taxon>
        <taxon>Bacillati</taxon>
        <taxon>Actinomycetota</taxon>
        <taxon>Actinomycetes</taxon>
        <taxon>Pseudonocardiales</taxon>
        <taxon>Pseudonocardiaceae</taxon>
        <taxon>Saccharomonospora</taxon>
    </lineage>
</organism>
<dbReference type="Gene3D" id="3.10.490.10">
    <property type="entry name" value="Gamma-glutamyl cyclotransferase-like"/>
    <property type="match status" value="1"/>
</dbReference>
<reference evidence="2 3" key="1">
    <citation type="submission" date="2020-03" db="EMBL/GenBank/DDBJ databases">
        <title>Sequencing the genomes of 1000 actinobacteria strains.</title>
        <authorList>
            <person name="Klenk H.-P."/>
        </authorList>
    </citation>
    <scope>NUCLEOTIDE SEQUENCE [LARGE SCALE GENOMIC DNA]</scope>
    <source>
        <strain evidence="2 3">DSM 45685</strain>
    </source>
</reference>
<protein>
    <recommendedName>
        <fullName evidence="1">Allophanate hydrolase C-terminal domain-containing protein</fullName>
    </recommendedName>
</protein>
<feature type="domain" description="Allophanate hydrolase C-terminal" evidence="1">
    <location>
        <begin position="306"/>
        <end position="425"/>
    </location>
</feature>
<accession>A0A7X5URG1</accession>
<keyword evidence="3" id="KW-1185">Reference proteome</keyword>
<evidence type="ECO:0000313" key="3">
    <source>
        <dbReference type="Proteomes" id="UP000545493"/>
    </source>
</evidence>
<dbReference type="InterPro" id="IPR036928">
    <property type="entry name" value="AS_sf"/>
</dbReference>
<dbReference type="Pfam" id="PF21986">
    <property type="entry name" value="AH_C"/>
    <property type="match status" value="1"/>
</dbReference>
<proteinExistence type="predicted"/>
<evidence type="ECO:0000313" key="2">
    <source>
        <dbReference type="EMBL" id="NIJ12811.1"/>
    </source>
</evidence>